<dbReference type="SUPFAM" id="SSF88946">
    <property type="entry name" value="Sigma2 domain of RNA polymerase sigma factors"/>
    <property type="match status" value="1"/>
</dbReference>
<dbReference type="InterPro" id="IPR007627">
    <property type="entry name" value="RNA_pol_sigma70_r2"/>
</dbReference>
<feature type="domain" description="RNA polymerase sigma-70 region 2" evidence="6">
    <location>
        <begin position="37"/>
        <end position="104"/>
    </location>
</feature>
<evidence type="ECO:0000256" key="2">
    <source>
        <dbReference type="ARBA" id="ARBA00023015"/>
    </source>
</evidence>
<proteinExistence type="inferred from homology"/>
<feature type="compositionally biased region" description="Basic and acidic residues" evidence="5">
    <location>
        <begin position="1"/>
        <end position="10"/>
    </location>
</feature>
<sequence>MGLSKHRSDLRLPLAEDDPIPPGHDRVVADVPSIDALYRAERPRLLRFLGSRSGDEAGDIVQRTFVRFSEMPGEKRSVLASPAGYLRRIAANLSIDNGRKNARTSKLDVPFEDVELVAPDQVAALEARDMLRRLEVAIQRLKPRTREIFLAHRVDGYSYAEIAARTGLSVKCIEKHMSRAIAYIDRVLSAR</sequence>
<dbReference type="InterPro" id="IPR039425">
    <property type="entry name" value="RNA_pol_sigma-70-like"/>
</dbReference>
<protein>
    <submittedName>
        <fullName evidence="8">Sigma-70 family RNA polymerase sigma factor</fullName>
    </submittedName>
</protein>
<dbReference type="Proteomes" id="UP001176468">
    <property type="component" value="Unassembled WGS sequence"/>
</dbReference>
<name>A0ABT9A184_9SPHN</name>
<dbReference type="Pfam" id="PF04542">
    <property type="entry name" value="Sigma70_r2"/>
    <property type="match status" value="1"/>
</dbReference>
<evidence type="ECO:0000256" key="3">
    <source>
        <dbReference type="ARBA" id="ARBA00023082"/>
    </source>
</evidence>
<evidence type="ECO:0000256" key="4">
    <source>
        <dbReference type="ARBA" id="ARBA00023163"/>
    </source>
</evidence>
<dbReference type="InterPro" id="IPR013324">
    <property type="entry name" value="RNA_pol_sigma_r3/r4-like"/>
</dbReference>
<organism evidence="8 9">
    <name type="scientific">Sphingomonas immobilis</name>
    <dbReference type="NCBI Taxonomy" id="3063997"/>
    <lineage>
        <taxon>Bacteria</taxon>
        <taxon>Pseudomonadati</taxon>
        <taxon>Pseudomonadota</taxon>
        <taxon>Alphaproteobacteria</taxon>
        <taxon>Sphingomonadales</taxon>
        <taxon>Sphingomonadaceae</taxon>
        <taxon>Sphingomonas</taxon>
    </lineage>
</organism>
<dbReference type="RefSeq" id="WP_304562051.1">
    <property type="nucleotide sequence ID" value="NZ_JAUQSZ010000010.1"/>
</dbReference>
<dbReference type="NCBIfam" id="TIGR02937">
    <property type="entry name" value="sigma70-ECF"/>
    <property type="match status" value="1"/>
</dbReference>
<evidence type="ECO:0000259" key="7">
    <source>
        <dbReference type="Pfam" id="PF08281"/>
    </source>
</evidence>
<dbReference type="Gene3D" id="1.10.1740.10">
    <property type="match status" value="1"/>
</dbReference>
<keyword evidence="9" id="KW-1185">Reference proteome</keyword>
<dbReference type="InterPro" id="IPR036388">
    <property type="entry name" value="WH-like_DNA-bd_sf"/>
</dbReference>
<dbReference type="PANTHER" id="PTHR43133">
    <property type="entry name" value="RNA POLYMERASE ECF-TYPE SIGMA FACTO"/>
    <property type="match status" value="1"/>
</dbReference>
<accession>A0ABT9A184</accession>
<reference evidence="8" key="1">
    <citation type="submission" date="2023-07" db="EMBL/GenBank/DDBJ databases">
        <authorList>
            <person name="Kim M.K."/>
        </authorList>
    </citation>
    <scope>NUCLEOTIDE SEQUENCE</scope>
    <source>
        <strain evidence="8">CA1-15</strain>
    </source>
</reference>
<evidence type="ECO:0000256" key="1">
    <source>
        <dbReference type="ARBA" id="ARBA00010641"/>
    </source>
</evidence>
<dbReference type="InterPro" id="IPR013249">
    <property type="entry name" value="RNA_pol_sigma70_r4_t2"/>
</dbReference>
<keyword evidence="4" id="KW-0804">Transcription</keyword>
<feature type="domain" description="RNA polymerase sigma factor 70 region 4 type 2" evidence="7">
    <location>
        <begin position="132"/>
        <end position="181"/>
    </location>
</feature>
<comment type="similarity">
    <text evidence="1">Belongs to the sigma-70 factor family. ECF subfamily.</text>
</comment>
<dbReference type="PANTHER" id="PTHR43133:SF63">
    <property type="entry name" value="RNA POLYMERASE SIGMA FACTOR FECI-RELATED"/>
    <property type="match status" value="1"/>
</dbReference>
<dbReference type="Pfam" id="PF08281">
    <property type="entry name" value="Sigma70_r4_2"/>
    <property type="match status" value="1"/>
</dbReference>
<gene>
    <name evidence="8" type="ORF">Q5H94_14785</name>
</gene>
<evidence type="ECO:0000256" key="5">
    <source>
        <dbReference type="SAM" id="MobiDB-lite"/>
    </source>
</evidence>
<keyword evidence="2" id="KW-0805">Transcription regulation</keyword>
<dbReference type="SUPFAM" id="SSF88659">
    <property type="entry name" value="Sigma3 and sigma4 domains of RNA polymerase sigma factors"/>
    <property type="match status" value="1"/>
</dbReference>
<evidence type="ECO:0000313" key="8">
    <source>
        <dbReference type="EMBL" id="MDO7843597.1"/>
    </source>
</evidence>
<feature type="region of interest" description="Disordered" evidence="5">
    <location>
        <begin position="1"/>
        <end position="25"/>
    </location>
</feature>
<dbReference type="EMBL" id="JAUQSZ010000010">
    <property type="protein sequence ID" value="MDO7843597.1"/>
    <property type="molecule type" value="Genomic_DNA"/>
</dbReference>
<evidence type="ECO:0000259" key="6">
    <source>
        <dbReference type="Pfam" id="PF04542"/>
    </source>
</evidence>
<dbReference type="InterPro" id="IPR013325">
    <property type="entry name" value="RNA_pol_sigma_r2"/>
</dbReference>
<comment type="caution">
    <text evidence="8">The sequence shown here is derived from an EMBL/GenBank/DDBJ whole genome shotgun (WGS) entry which is preliminary data.</text>
</comment>
<dbReference type="InterPro" id="IPR014284">
    <property type="entry name" value="RNA_pol_sigma-70_dom"/>
</dbReference>
<keyword evidence="3" id="KW-0731">Sigma factor</keyword>
<dbReference type="Gene3D" id="1.10.10.10">
    <property type="entry name" value="Winged helix-like DNA-binding domain superfamily/Winged helix DNA-binding domain"/>
    <property type="match status" value="1"/>
</dbReference>
<evidence type="ECO:0000313" key="9">
    <source>
        <dbReference type="Proteomes" id="UP001176468"/>
    </source>
</evidence>